<reference evidence="1 2" key="1">
    <citation type="submission" date="2023-01" db="EMBL/GenBank/DDBJ databases">
        <title>Novel species of the genus Asticcacaulis isolated from rivers.</title>
        <authorList>
            <person name="Lu H."/>
        </authorList>
    </citation>
    <scope>NUCLEOTIDE SEQUENCE [LARGE SCALE GENOMIC DNA]</scope>
    <source>
        <strain evidence="1 2">DXS10W</strain>
    </source>
</reference>
<gene>
    <name evidence="1" type="ORF">PQU94_16275</name>
</gene>
<evidence type="ECO:0000313" key="1">
    <source>
        <dbReference type="EMBL" id="MDC7695835.1"/>
    </source>
</evidence>
<sequence length="84" mass="9530">MVPLKETSPGNYAYLYDRVAVAEKRPQRYGTQGRCIGDKKWKAFEVENPDQLDARRASVGLMPQAEYEAIFTFCTLAMVPPSEK</sequence>
<keyword evidence="2" id="KW-1185">Reference proteome</keyword>
<dbReference type="Pfam" id="PF20329">
    <property type="entry name" value="DUF6624"/>
    <property type="match status" value="1"/>
</dbReference>
<dbReference type="EMBL" id="JAQQKW010000012">
    <property type="protein sequence ID" value="MDC7695835.1"/>
    <property type="molecule type" value="Genomic_DNA"/>
</dbReference>
<accession>A0ABT5II20</accession>
<proteinExistence type="predicted"/>
<dbReference type="InterPro" id="IPR046732">
    <property type="entry name" value="DUF6624"/>
</dbReference>
<comment type="caution">
    <text evidence="1">The sequence shown here is derived from an EMBL/GenBank/DDBJ whole genome shotgun (WGS) entry which is preliminary data.</text>
</comment>
<evidence type="ECO:0000313" key="2">
    <source>
        <dbReference type="Proteomes" id="UP001216595"/>
    </source>
</evidence>
<name>A0ABT5II20_9CAUL</name>
<dbReference type="Proteomes" id="UP001216595">
    <property type="component" value="Unassembled WGS sequence"/>
</dbReference>
<protein>
    <submittedName>
        <fullName evidence="1">Uncharacterized protein</fullName>
    </submittedName>
</protein>
<organism evidence="1 2">
    <name type="scientific">Asticcacaulis currens</name>
    <dbReference type="NCBI Taxonomy" id="2984210"/>
    <lineage>
        <taxon>Bacteria</taxon>
        <taxon>Pseudomonadati</taxon>
        <taxon>Pseudomonadota</taxon>
        <taxon>Alphaproteobacteria</taxon>
        <taxon>Caulobacterales</taxon>
        <taxon>Caulobacteraceae</taxon>
        <taxon>Asticcacaulis</taxon>
    </lineage>
</organism>